<comment type="function">
    <text evidence="4">After transfer of sugars to endogenous macromolecular acceptors, the enzyme converts nucleoside diphosphates to nucleoside monophosphates which in turn exit the Golgi lumen in a coupled antiporter reaction, allowing entry of additional nucleotide sugar from the cytosol.</text>
</comment>
<organism evidence="10 11">
    <name type="scientific">Geotrichum candidum</name>
    <name type="common">Oospora lactis</name>
    <name type="synonym">Dipodascus geotrichum</name>
    <dbReference type="NCBI Taxonomy" id="1173061"/>
    <lineage>
        <taxon>Eukaryota</taxon>
        <taxon>Fungi</taxon>
        <taxon>Dikarya</taxon>
        <taxon>Ascomycota</taxon>
        <taxon>Saccharomycotina</taxon>
        <taxon>Dipodascomycetes</taxon>
        <taxon>Dipodascales</taxon>
        <taxon>Dipodascaceae</taxon>
        <taxon>Geotrichum</taxon>
    </lineage>
</organism>
<feature type="region of interest" description="Disordered" evidence="8">
    <location>
        <begin position="1"/>
        <end position="26"/>
    </location>
</feature>
<evidence type="ECO:0000256" key="5">
    <source>
        <dbReference type="ARBA" id="ARBA00038903"/>
    </source>
</evidence>
<evidence type="ECO:0000256" key="8">
    <source>
        <dbReference type="SAM" id="MobiDB-lite"/>
    </source>
</evidence>
<dbReference type="GO" id="GO:0017111">
    <property type="term" value="F:ribonucleoside triphosphate phosphatase activity"/>
    <property type="evidence" value="ECO:0007669"/>
    <property type="project" value="TreeGrafter"/>
</dbReference>
<dbReference type="AlphaFoldDB" id="A0A0J9XDF9"/>
<comment type="caution">
    <text evidence="10">The sequence shown here is derived from an EMBL/GenBank/DDBJ whole genome shotgun (WGS) entry which is preliminary data.</text>
</comment>
<dbReference type="GO" id="GO:0045134">
    <property type="term" value="F:UDP phosphatase activity"/>
    <property type="evidence" value="ECO:0007669"/>
    <property type="project" value="TreeGrafter"/>
</dbReference>
<keyword evidence="7" id="KW-0547">Nucleotide-binding</keyword>
<dbReference type="STRING" id="1173061.A0A0J9XDF9"/>
<evidence type="ECO:0000256" key="4">
    <source>
        <dbReference type="ARBA" id="ARBA00037742"/>
    </source>
</evidence>
<feature type="transmembrane region" description="Helical" evidence="9">
    <location>
        <begin position="36"/>
        <end position="57"/>
    </location>
</feature>
<evidence type="ECO:0000313" key="11">
    <source>
        <dbReference type="Proteomes" id="UP000242525"/>
    </source>
</evidence>
<feature type="compositionally biased region" description="Low complexity" evidence="8">
    <location>
        <begin position="15"/>
        <end position="25"/>
    </location>
</feature>
<proteinExistence type="inferred from homology"/>
<dbReference type="GO" id="GO:0006487">
    <property type="term" value="P:protein N-linked glycosylation"/>
    <property type="evidence" value="ECO:0007669"/>
    <property type="project" value="TreeGrafter"/>
</dbReference>
<name>A0A0J9XDF9_GEOCN</name>
<keyword evidence="3" id="KW-0378">Hydrolase</keyword>
<dbReference type="PANTHER" id="PTHR11782">
    <property type="entry name" value="ADENOSINE/GUANOSINE DIPHOSPHATASE"/>
    <property type="match status" value="1"/>
</dbReference>
<reference evidence="10" key="1">
    <citation type="submission" date="2014-03" db="EMBL/GenBank/DDBJ databases">
        <authorList>
            <person name="Casaregola S."/>
        </authorList>
    </citation>
    <scope>NUCLEOTIDE SEQUENCE [LARGE SCALE GENOMIC DNA]</scope>
    <source>
        <strain evidence="10">CLIB 918</strain>
    </source>
</reference>
<evidence type="ECO:0000256" key="9">
    <source>
        <dbReference type="SAM" id="Phobius"/>
    </source>
</evidence>
<dbReference type="PANTHER" id="PTHR11782:SF83">
    <property type="entry name" value="GUANOSINE-DIPHOSPHATASE"/>
    <property type="match status" value="1"/>
</dbReference>
<dbReference type="GO" id="GO:0000139">
    <property type="term" value="C:Golgi membrane"/>
    <property type="evidence" value="ECO:0007669"/>
    <property type="project" value="UniProtKB-SubCell"/>
</dbReference>
<evidence type="ECO:0000256" key="3">
    <source>
        <dbReference type="ARBA" id="ARBA00022801"/>
    </source>
</evidence>
<dbReference type="Proteomes" id="UP000242525">
    <property type="component" value="Unassembled WGS sequence"/>
</dbReference>
<keyword evidence="11" id="KW-1185">Reference proteome</keyword>
<dbReference type="EMBL" id="CCBN010000010">
    <property type="protein sequence ID" value="CDO55300.1"/>
    <property type="molecule type" value="Genomic_DNA"/>
</dbReference>
<dbReference type="GO" id="GO:0004382">
    <property type="term" value="F:GDP phosphatase activity"/>
    <property type="evidence" value="ECO:0007669"/>
    <property type="project" value="UniProtKB-EC"/>
</dbReference>
<keyword evidence="9" id="KW-0812">Transmembrane</keyword>
<sequence length="516" mass="57515">MTLKTYTATSKHAANGSNNSSRGNNTKPITTSSLRLLGILFTILVVVYSVLASSCLFPSSISTLIRQQKHLFVDQWQHMYPGADESKYVIILDAGSIGSRIHVYEFKSGQAESADEVPILLSETFEMTRPGLSHYADDPVKAAASIDPLLQIALEKVPKHLHTQTPVSLKATAGLRLLGKDKAQLILDQVQTHIAENFPFRLPNANAVSILDGKDEAIYAWVTANYLLGNLNAQDPSRSTAAIFDLGGASTQIVFQPTNANRLEGIEWEHGDHRYDLSFANLSYTLYQHSHLGYGLMEARKKVHNLVYQKHLEKNRHAENDFNIINPCLAPGLNRKITVTVPSSSDPIEVFMVGPDTAQPEECLQLTSEILNIDEHCTVEPCSFNGIHQPSISDSIENTEFYIFSFFYDRTSPLGLPRTFSLHKLRDVVLSVCAGPSRWSQAFRDTAGDFESLYDELYGRPEWCLDLSFMLSMLHDGYKIPMDRNVTIEKKVNGHELGWCLGASLPLLHHTSEPLE</sequence>
<evidence type="ECO:0000256" key="6">
    <source>
        <dbReference type="PIRSR" id="PIRSR600407-1"/>
    </source>
</evidence>
<keyword evidence="9" id="KW-0472">Membrane</keyword>
<comment type="subcellular location">
    <subcellularLocation>
        <location evidence="1">Golgi apparatus membrane</location>
        <topology evidence="1">Single-pass type II membrane protein</topology>
    </subcellularLocation>
</comment>
<dbReference type="OrthoDB" id="6372431at2759"/>
<comment type="similarity">
    <text evidence="2">Belongs to the GDA1/CD39 NTPase family.</text>
</comment>
<accession>A0A0J9XDF9</accession>
<gene>
    <name evidence="10" type="ORF">BN980_GECA10s03035g</name>
</gene>
<dbReference type="Gene3D" id="3.30.420.150">
    <property type="entry name" value="Exopolyphosphatase. Domain 2"/>
    <property type="match status" value="1"/>
</dbReference>
<dbReference type="InterPro" id="IPR000407">
    <property type="entry name" value="GDA1_CD39_NTPase"/>
</dbReference>
<dbReference type="GO" id="GO:0005524">
    <property type="term" value="F:ATP binding"/>
    <property type="evidence" value="ECO:0007669"/>
    <property type="project" value="UniProtKB-KW"/>
</dbReference>
<feature type="active site" description="Proton acceptor" evidence="6">
    <location>
        <position position="216"/>
    </location>
</feature>
<dbReference type="CDD" id="cd24040">
    <property type="entry name" value="ASKHA_NBD_GDA1"/>
    <property type="match status" value="1"/>
</dbReference>
<dbReference type="GO" id="GO:0009134">
    <property type="term" value="P:nucleoside diphosphate catabolic process"/>
    <property type="evidence" value="ECO:0007669"/>
    <property type="project" value="TreeGrafter"/>
</dbReference>
<dbReference type="Gene3D" id="3.30.420.40">
    <property type="match status" value="1"/>
</dbReference>
<feature type="binding site" evidence="7">
    <location>
        <begin position="248"/>
        <end position="252"/>
    </location>
    <ligand>
        <name>ATP</name>
        <dbReference type="ChEBI" id="CHEBI:30616"/>
    </ligand>
</feature>
<feature type="compositionally biased region" description="Polar residues" evidence="8">
    <location>
        <begin position="1"/>
        <end position="12"/>
    </location>
</feature>
<keyword evidence="9" id="KW-1133">Transmembrane helix</keyword>
<protein>
    <recommendedName>
        <fullName evidence="5">guanosine-diphosphatase</fullName>
        <ecNumber evidence="5">3.6.1.42</ecNumber>
    </recommendedName>
</protein>
<dbReference type="EC" id="3.6.1.42" evidence="5"/>
<evidence type="ECO:0000256" key="2">
    <source>
        <dbReference type="ARBA" id="ARBA00009283"/>
    </source>
</evidence>
<keyword evidence="7" id="KW-0067">ATP-binding</keyword>
<dbReference type="Pfam" id="PF01150">
    <property type="entry name" value="GDA1_CD39"/>
    <property type="match status" value="1"/>
</dbReference>
<evidence type="ECO:0000313" key="10">
    <source>
        <dbReference type="EMBL" id="CDO55300.1"/>
    </source>
</evidence>
<evidence type="ECO:0000256" key="7">
    <source>
        <dbReference type="PIRSR" id="PIRSR600407-2"/>
    </source>
</evidence>
<evidence type="ECO:0000256" key="1">
    <source>
        <dbReference type="ARBA" id="ARBA00004323"/>
    </source>
</evidence>